<dbReference type="EMBL" id="BGZK01001104">
    <property type="protein sequence ID" value="GBP71310.1"/>
    <property type="molecule type" value="Genomic_DNA"/>
</dbReference>
<name>A0A4C1Y756_EUMVA</name>
<sequence length="87" mass="9473">MLFGREESRFPRVSRLSGLRRVRHYASTAVPAKSLTTVNVYSESNPLLRPRFVVAASAAAPLGHVGGVARYATRLIYGCGFSMSCKV</sequence>
<proteinExistence type="predicted"/>
<accession>A0A4C1Y756</accession>
<gene>
    <name evidence="1" type="ORF">EVAR_57694_1</name>
</gene>
<protein>
    <submittedName>
        <fullName evidence="1">Uncharacterized protein</fullName>
    </submittedName>
</protein>
<comment type="caution">
    <text evidence="1">The sequence shown here is derived from an EMBL/GenBank/DDBJ whole genome shotgun (WGS) entry which is preliminary data.</text>
</comment>
<keyword evidence="2" id="KW-1185">Reference proteome</keyword>
<reference evidence="1 2" key="1">
    <citation type="journal article" date="2019" name="Commun. Biol.">
        <title>The bagworm genome reveals a unique fibroin gene that provides high tensile strength.</title>
        <authorList>
            <person name="Kono N."/>
            <person name="Nakamura H."/>
            <person name="Ohtoshi R."/>
            <person name="Tomita M."/>
            <person name="Numata K."/>
            <person name="Arakawa K."/>
        </authorList>
    </citation>
    <scope>NUCLEOTIDE SEQUENCE [LARGE SCALE GENOMIC DNA]</scope>
</reference>
<dbReference type="AlphaFoldDB" id="A0A4C1Y756"/>
<organism evidence="1 2">
    <name type="scientific">Eumeta variegata</name>
    <name type="common">Bagworm moth</name>
    <name type="synonym">Eumeta japonica</name>
    <dbReference type="NCBI Taxonomy" id="151549"/>
    <lineage>
        <taxon>Eukaryota</taxon>
        <taxon>Metazoa</taxon>
        <taxon>Ecdysozoa</taxon>
        <taxon>Arthropoda</taxon>
        <taxon>Hexapoda</taxon>
        <taxon>Insecta</taxon>
        <taxon>Pterygota</taxon>
        <taxon>Neoptera</taxon>
        <taxon>Endopterygota</taxon>
        <taxon>Lepidoptera</taxon>
        <taxon>Glossata</taxon>
        <taxon>Ditrysia</taxon>
        <taxon>Tineoidea</taxon>
        <taxon>Psychidae</taxon>
        <taxon>Oiketicinae</taxon>
        <taxon>Eumeta</taxon>
    </lineage>
</organism>
<dbReference type="Proteomes" id="UP000299102">
    <property type="component" value="Unassembled WGS sequence"/>
</dbReference>
<evidence type="ECO:0000313" key="2">
    <source>
        <dbReference type="Proteomes" id="UP000299102"/>
    </source>
</evidence>
<evidence type="ECO:0000313" key="1">
    <source>
        <dbReference type="EMBL" id="GBP71310.1"/>
    </source>
</evidence>